<organism evidence="6 7">
    <name type="scientific">Naumannella cuiyingiana</name>
    <dbReference type="NCBI Taxonomy" id="1347891"/>
    <lineage>
        <taxon>Bacteria</taxon>
        <taxon>Bacillati</taxon>
        <taxon>Actinomycetota</taxon>
        <taxon>Actinomycetes</taxon>
        <taxon>Propionibacteriales</taxon>
        <taxon>Propionibacteriaceae</taxon>
        <taxon>Naumannella</taxon>
    </lineage>
</organism>
<dbReference type="SUPFAM" id="SSF48498">
    <property type="entry name" value="Tetracyclin repressor-like, C-terminal domain"/>
    <property type="match status" value="1"/>
</dbReference>
<dbReference type="GO" id="GO:0003677">
    <property type="term" value="F:DNA binding"/>
    <property type="evidence" value="ECO:0007669"/>
    <property type="project" value="UniProtKB-UniRule"/>
</dbReference>
<dbReference type="RefSeq" id="WP_179444860.1">
    <property type="nucleotide sequence ID" value="NZ_JACBZS010000001.1"/>
</dbReference>
<name>A0A7Z0D8N0_9ACTN</name>
<sequence length="189" mass="20567">MTESRFRNPRPRIMQAATRLFASNVIPSIGMTEIASAARVSKTSMYREFPTKSDLIEAVATHRSDAVHDEVIRSAGNRPPGIDRIRGLCSDLEDWYRSPDFHGCLVMRSASHAGEGRVNAVAHAHVLRYEQFINDALVDAGYPDASAVAGEIVALIEGVTLLHTIGSRSVALTDAVDRVLSTLDSPPSR</sequence>
<evidence type="ECO:0000256" key="2">
    <source>
        <dbReference type="ARBA" id="ARBA00023125"/>
    </source>
</evidence>
<dbReference type="InterPro" id="IPR009057">
    <property type="entry name" value="Homeodomain-like_sf"/>
</dbReference>
<dbReference type="PROSITE" id="PS50977">
    <property type="entry name" value="HTH_TETR_2"/>
    <property type="match status" value="1"/>
</dbReference>
<keyword evidence="3" id="KW-0804">Transcription</keyword>
<dbReference type="Gene3D" id="1.10.357.10">
    <property type="entry name" value="Tetracycline Repressor, domain 2"/>
    <property type="match status" value="1"/>
</dbReference>
<dbReference type="SUPFAM" id="SSF46689">
    <property type="entry name" value="Homeodomain-like"/>
    <property type="match status" value="1"/>
</dbReference>
<accession>A0A7Z0D8N0</accession>
<keyword evidence="7" id="KW-1185">Reference proteome</keyword>
<gene>
    <name evidence="6" type="ORF">GGQ54_001533</name>
</gene>
<dbReference type="PRINTS" id="PR00455">
    <property type="entry name" value="HTHTETR"/>
</dbReference>
<evidence type="ECO:0000256" key="1">
    <source>
        <dbReference type="ARBA" id="ARBA00023015"/>
    </source>
</evidence>
<dbReference type="EMBL" id="JACBZS010000001">
    <property type="protein sequence ID" value="NYI70973.1"/>
    <property type="molecule type" value="Genomic_DNA"/>
</dbReference>
<dbReference type="InterPro" id="IPR001647">
    <property type="entry name" value="HTH_TetR"/>
</dbReference>
<proteinExistence type="predicted"/>
<dbReference type="Proteomes" id="UP000527616">
    <property type="component" value="Unassembled WGS sequence"/>
</dbReference>
<keyword evidence="1" id="KW-0805">Transcription regulation</keyword>
<evidence type="ECO:0000313" key="7">
    <source>
        <dbReference type="Proteomes" id="UP000527616"/>
    </source>
</evidence>
<reference evidence="6 7" key="1">
    <citation type="submission" date="2020-07" db="EMBL/GenBank/DDBJ databases">
        <title>Sequencing the genomes of 1000 actinobacteria strains.</title>
        <authorList>
            <person name="Klenk H.-P."/>
        </authorList>
    </citation>
    <scope>NUCLEOTIDE SEQUENCE [LARGE SCALE GENOMIC DNA]</scope>
    <source>
        <strain evidence="6 7">DSM 103164</strain>
    </source>
</reference>
<feature type="domain" description="HTH tetR-type" evidence="5">
    <location>
        <begin position="7"/>
        <end position="67"/>
    </location>
</feature>
<dbReference type="InterPro" id="IPR036271">
    <property type="entry name" value="Tet_transcr_reg_TetR-rel_C_sf"/>
</dbReference>
<dbReference type="Pfam" id="PF00440">
    <property type="entry name" value="TetR_N"/>
    <property type="match status" value="1"/>
</dbReference>
<keyword evidence="2 4" id="KW-0238">DNA-binding</keyword>
<evidence type="ECO:0000313" key="6">
    <source>
        <dbReference type="EMBL" id="NYI70973.1"/>
    </source>
</evidence>
<evidence type="ECO:0000259" key="5">
    <source>
        <dbReference type="PROSITE" id="PS50977"/>
    </source>
</evidence>
<dbReference type="PANTHER" id="PTHR47506">
    <property type="entry name" value="TRANSCRIPTIONAL REGULATORY PROTEIN"/>
    <property type="match status" value="1"/>
</dbReference>
<evidence type="ECO:0000256" key="4">
    <source>
        <dbReference type="PROSITE-ProRule" id="PRU00335"/>
    </source>
</evidence>
<dbReference type="PANTHER" id="PTHR47506:SF1">
    <property type="entry name" value="HTH-TYPE TRANSCRIPTIONAL REGULATOR YJDC"/>
    <property type="match status" value="1"/>
</dbReference>
<comment type="caution">
    <text evidence="6">The sequence shown here is derived from an EMBL/GenBank/DDBJ whole genome shotgun (WGS) entry which is preliminary data.</text>
</comment>
<feature type="DNA-binding region" description="H-T-H motif" evidence="4">
    <location>
        <begin position="30"/>
        <end position="49"/>
    </location>
</feature>
<evidence type="ECO:0000256" key="3">
    <source>
        <dbReference type="ARBA" id="ARBA00023163"/>
    </source>
</evidence>
<protein>
    <submittedName>
        <fullName evidence="6">AcrR family transcriptional regulator</fullName>
    </submittedName>
</protein>
<dbReference type="AlphaFoldDB" id="A0A7Z0D8N0"/>